<feature type="transmembrane region" description="Helical" evidence="11">
    <location>
        <begin position="232"/>
        <end position="250"/>
    </location>
</feature>
<dbReference type="Gene3D" id="1.10.287.70">
    <property type="match status" value="1"/>
</dbReference>
<evidence type="ECO:0000259" key="13">
    <source>
        <dbReference type="Pfam" id="PF00060"/>
    </source>
</evidence>
<dbReference type="GO" id="GO:0016020">
    <property type="term" value="C:membrane"/>
    <property type="evidence" value="ECO:0007669"/>
    <property type="project" value="UniProtKB-SubCell"/>
</dbReference>
<gene>
    <name evidence="14" type="ORF">C1SCF055_LOCUS18339</name>
</gene>
<dbReference type="Proteomes" id="UP001152797">
    <property type="component" value="Unassembled WGS sequence"/>
</dbReference>
<dbReference type="PANTHER" id="PTHR18966">
    <property type="entry name" value="IONOTROPIC GLUTAMATE RECEPTOR"/>
    <property type="match status" value="1"/>
</dbReference>
<evidence type="ECO:0000256" key="10">
    <source>
        <dbReference type="ARBA" id="ARBA00023303"/>
    </source>
</evidence>
<evidence type="ECO:0000256" key="4">
    <source>
        <dbReference type="ARBA" id="ARBA00022989"/>
    </source>
</evidence>
<evidence type="ECO:0000256" key="5">
    <source>
        <dbReference type="ARBA" id="ARBA00023065"/>
    </source>
</evidence>
<name>A0A9P1CFP8_9DINO</name>
<evidence type="ECO:0000256" key="7">
    <source>
        <dbReference type="ARBA" id="ARBA00023170"/>
    </source>
</evidence>
<comment type="subcellular location">
    <subcellularLocation>
        <location evidence="1">Membrane</location>
        <topology evidence="1">Multi-pass membrane protein</topology>
    </subcellularLocation>
</comment>
<evidence type="ECO:0000313" key="16">
    <source>
        <dbReference type="Proteomes" id="UP001152797"/>
    </source>
</evidence>
<feature type="signal peptide" evidence="12">
    <location>
        <begin position="1"/>
        <end position="17"/>
    </location>
</feature>
<proteinExistence type="predicted"/>
<evidence type="ECO:0000256" key="8">
    <source>
        <dbReference type="ARBA" id="ARBA00023180"/>
    </source>
</evidence>
<keyword evidence="5" id="KW-0406">Ion transport</keyword>
<evidence type="ECO:0000313" key="15">
    <source>
        <dbReference type="EMBL" id="CAL1144802.1"/>
    </source>
</evidence>
<dbReference type="Gene3D" id="3.40.190.10">
    <property type="entry name" value="Periplasmic binding protein-like II"/>
    <property type="match status" value="1"/>
</dbReference>
<dbReference type="InterPro" id="IPR001320">
    <property type="entry name" value="Iontro_rcpt_C"/>
</dbReference>
<keyword evidence="4 11" id="KW-1133">Transmembrane helix</keyword>
<keyword evidence="7" id="KW-0675">Receptor</keyword>
<dbReference type="Pfam" id="PF00060">
    <property type="entry name" value="Lig_chan"/>
    <property type="match status" value="1"/>
</dbReference>
<accession>A0A9P1CFP8</accession>
<keyword evidence="8" id="KW-0325">Glycoprotein</keyword>
<keyword evidence="16" id="KW-1185">Reference proteome</keyword>
<dbReference type="AlphaFoldDB" id="A0A9P1CFP8"/>
<keyword evidence="10" id="KW-0407">Ion channel</keyword>
<dbReference type="OrthoDB" id="5984008at2759"/>
<dbReference type="GO" id="GO:0015276">
    <property type="term" value="F:ligand-gated monoatomic ion channel activity"/>
    <property type="evidence" value="ECO:0007669"/>
    <property type="project" value="InterPro"/>
</dbReference>
<protein>
    <recommendedName>
        <fullName evidence="13">Ionotropic glutamate receptor C-terminal domain-containing protein</fullName>
    </recommendedName>
</protein>
<dbReference type="SUPFAM" id="SSF53850">
    <property type="entry name" value="Periplasmic binding protein-like II"/>
    <property type="match status" value="1"/>
</dbReference>
<dbReference type="InterPro" id="IPR015683">
    <property type="entry name" value="Ionotropic_Glu_rcpt"/>
</dbReference>
<evidence type="ECO:0000256" key="11">
    <source>
        <dbReference type="SAM" id="Phobius"/>
    </source>
</evidence>
<evidence type="ECO:0000313" key="14">
    <source>
        <dbReference type="EMBL" id="CAI3991427.1"/>
    </source>
</evidence>
<keyword evidence="2" id="KW-0813">Transport</keyword>
<evidence type="ECO:0000256" key="6">
    <source>
        <dbReference type="ARBA" id="ARBA00023136"/>
    </source>
</evidence>
<feature type="chain" id="PRO_5043270403" description="Ionotropic glutamate receptor C-terminal domain-containing protein" evidence="12">
    <location>
        <begin position="18"/>
        <end position="489"/>
    </location>
</feature>
<evidence type="ECO:0000256" key="2">
    <source>
        <dbReference type="ARBA" id="ARBA00022448"/>
    </source>
</evidence>
<dbReference type="EMBL" id="CAMXCT030001591">
    <property type="protein sequence ID" value="CAL4778739.1"/>
    <property type="molecule type" value="Genomic_DNA"/>
</dbReference>
<feature type="transmembrane region" description="Helical" evidence="11">
    <location>
        <begin position="411"/>
        <end position="432"/>
    </location>
</feature>
<comment type="caution">
    <text evidence="14">The sequence shown here is derived from an EMBL/GenBank/DDBJ whole genome shotgun (WGS) entry which is preliminary data.</text>
</comment>
<organism evidence="14">
    <name type="scientific">Cladocopium goreaui</name>
    <dbReference type="NCBI Taxonomy" id="2562237"/>
    <lineage>
        <taxon>Eukaryota</taxon>
        <taxon>Sar</taxon>
        <taxon>Alveolata</taxon>
        <taxon>Dinophyceae</taxon>
        <taxon>Suessiales</taxon>
        <taxon>Symbiodiniaceae</taxon>
        <taxon>Cladocopium</taxon>
    </lineage>
</organism>
<evidence type="ECO:0000256" key="9">
    <source>
        <dbReference type="ARBA" id="ARBA00023286"/>
    </source>
</evidence>
<keyword evidence="9" id="KW-1071">Ligand-gated ion channel</keyword>
<reference evidence="15" key="2">
    <citation type="submission" date="2024-04" db="EMBL/GenBank/DDBJ databases">
        <authorList>
            <person name="Chen Y."/>
            <person name="Shah S."/>
            <person name="Dougan E. K."/>
            <person name="Thang M."/>
            <person name="Chan C."/>
        </authorList>
    </citation>
    <scope>NUCLEOTIDE SEQUENCE [LARGE SCALE GENOMIC DNA]</scope>
</reference>
<dbReference type="EMBL" id="CAMXCT020001591">
    <property type="protein sequence ID" value="CAL1144802.1"/>
    <property type="molecule type" value="Genomic_DNA"/>
</dbReference>
<keyword evidence="3 11" id="KW-0812">Transmembrane</keyword>
<feature type="domain" description="Ionotropic glutamate receptor C-terminal" evidence="13">
    <location>
        <begin position="165"/>
        <end position="421"/>
    </location>
</feature>
<feature type="transmembrane region" description="Helical" evidence="11">
    <location>
        <begin position="165"/>
        <end position="184"/>
    </location>
</feature>
<dbReference type="EMBL" id="CAMXCT010001591">
    <property type="protein sequence ID" value="CAI3991427.1"/>
    <property type="molecule type" value="Genomic_DNA"/>
</dbReference>
<evidence type="ECO:0000256" key="12">
    <source>
        <dbReference type="SAM" id="SignalP"/>
    </source>
</evidence>
<evidence type="ECO:0000256" key="3">
    <source>
        <dbReference type="ARBA" id="ARBA00022692"/>
    </source>
</evidence>
<sequence length="489" mass="55088">MALWQLLLLYLSPRLWAQRAYLCDRIQAVKNGTVKQDWALEGIHLHIGSGIYDTRFLRLNEWNKYVGLEVDLMDELARRAGFTYTIVIHDWTNVTSYRKALKQRMQLQDMITFAYWFITPSRMAMGAYSPYGFLDSMLFATIVPPERSRLSFDEIFSFLTPFSPAVWFSFLALMLATGLMYRFLEASINDEDYPDGQKGIFNVRYIMDSVFKSSGHITGASGFSPKTWPGKILLMSWTWCIVLTLSAYTANLASFLVVKADHAAGFTSLNSAVAQGKSVSVQQGTPLETWFTANYPDYSHTQSMPLLPEERAMMLTREDILKQLPNVNPRCDMKIIGEPLLNIQAGWMVTNDVKDNCTILVRDVLAVWFLRMDLDGTLTELTKKHLTPVQTCPSTVEQAASGATRLEFENMLGILSVHAAGALIAVMVYCVAMCTKKMPPPISAIKSFSHRDHEQPRLPESEAAAGEPFEVMVQEAIPREPTALPPNMT</sequence>
<reference evidence="14" key="1">
    <citation type="submission" date="2022-10" db="EMBL/GenBank/DDBJ databases">
        <authorList>
            <person name="Chen Y."/>
            <person name="Dougan E. K."/>
            <person name="Chan C."/>
            <person name="Rhodes N."/>
            <person name="Thang M."/>
        </authorList>
    </citation>
    <scope>NUCLEOTIDE SEQUENCE</scope>
</reference>
<keyword evidence="12" id="KW-0732">Signal</keyword>
<evidence type="ECO:0000256" key="1">
    <source>
        <dbReference type="ARBA" id="ARBA00004141"/>
    </source>
</evidence>
<keyword evidence="6 11" id="KW-0472">Membrane</keyword>